<evidence type="ECO:0000256" key="1">
    <source>
        <dbReference type="ARBA" id="ARBA00012493"/>
    </source>
</evidence>
<dbReference type="PRINTS" id="PR00866">
    <property type="entry name" value="RNADNAPOLMS"/>
</dbReference>
<proteinExistence type="predicted"/>
<organism evidence="8 9">
    <name type="scientific">Amycolatopsis arida</name>
    <dbReference type="NCBI Taxonomy" id="587909"/>
    <lineage>
        <taxon>Bacteria</taxon>
        <taxon>Bacillati</taxon>
        <taxon>Actinomycetota</taxon>
        <taxon>Actinomycetes</taxon>
        <taxon>Pseudonocardiales</taxon>
        <taxon>Pseudonocardiaceae</taxon>
        <taxon>Amycolatopsis</taxon>
    </lineage>
</organism>
<feature type="compositionally biased region" description="Gly residues" evidence="7">
    <location>
        <begin position="196"/>
        <end position="217"/>
    </location>
</feature>
<keyword evidence="4" id="KW-0479">Metal-binding</keyword>
<feature type="compositionally biased region" description="Basic and acidic residues" evidence="7">
    <location>
        <begin position="128"/>
        <end position="138"/>
    </location>
</feature>
<feature type="compositionally biased region" description="Pro residues" evidence="7">
    <location>
        <begin position="444"/>
        <end position="464"/>
    </location>
</feature>
<dbReference type="GO" id="GO:0003964">
    <property type="term" value="F:RNA-directed DNA polymerase activity"/>
    <property type="evidence" value="ECO:0007669"/>
    <property type="project" value="UniProtKB-KW"/>
</dbReference>
<dbReference type="EC" id="2.7.7.49" evidence="1"/>
<feature type="compositionally biased region" description="Pro residues" evidence="7">
    <location>
        <begin position="523"/>
        <end position="540"/>
    </location>
</feature>
<evidence type="ECO:0000256" key="2">
    <source>
        <dbReference type="ARBA" id="ARBA00022679"/>
    </source>
</evidence>
<dbReference type="InterPro" id="IPR000123">
    <property type="entry name" value="Reverse_transcriptase_msDNA"/>
</dbReference>
<evidence type="ECO:0000256" key="5">
    <source>
        <dbReference type="ARBA" id="ARBA00022842"/>
    </source>
</evidence>
<keyword evidence="2" id="KW-0808">Transferase</keyword>
<accession>A0A1I5WVP4</accession>
<feature type="region of interest" description="Disordered" evidence="7">
    <location>
        <begin position="113"/>
        <end position="236"/>
    </location>
</feature>
<feature type="region of interest" description="Disordered" evidence="7">
    <location>
        <begin position="440"/>
        <end position="654"/>
    </location>
</feature>
<name>A0A1I5WVP4_9PSEU</name>
<reference evidence="9" key="1">
    <citation type="submission" date="2016-10" db="EMBL/GenBank/DDBJ databases">
        <authorList>
            <person name="Varghese N."/>
            <person name="Submissions S."/>
        </authorList>
    </citation>
    <scope>NUCLEOTIDE SEQUENCE [LARGE SCALE GENOMIC DNA]</scope>
    <source>
        <strain evidence="9">CGMCC 4.5579</strain>
    </source>
</reference>
<evidence type="ECO:0000256" key="6">
    <source>
        <dbReference type="ARBA" id="ARBA00022918"/>
    </source>
</evidence>
<dbReference type="GO" id="GO:0003723">
    <property type="term" value="F:RNA binding"/>
    <property type="evidence" value="ECO:0007669"/>
    <property type="project" value="InterPro"/>
</dbReference>
<evidence type="ECO:0000313" key="9">
    <source>
        <dbReference type="Proteomes" id="UP000198727"/>
    </source>
</evidence>
<dbReference type="PANTHER" id="PTHR34047:SF7">
    <property type="entry name" value="RNA-DIRECTED DNA POLYMERASE"/>
    <property type="match status" value="1"/>
</dbReference>
<dbReference type="AlphaFoldDB" id="A0A1I5WVP4"/>
<feature type="region of interest" description="Disordered" evidence="7">
    <location>
        <begin position="1"/>
        <end position="21"/>
    </location>
</feature>
<dbReference type="InterPro" id="IPR051083">
    <property type="entry name" value="GrpII_Intron_Splice-Mob/Def"/>
</dbReference>
<dbReference type="CDD" id="cd03487">
    <property type="entry name" value="RT_Bac_retron_II"/>
    <property type="match status" value="1"/>
</dbReference>
<keyword evidence="5" id="KW-0460">Magnesium</keyword>
<dbReference type="STRING" id="587909.SAMN05421810_105303"/>
<feature type="compositionally biased region" description="Low complexity" evidence="7">
    <location>
        <begin position="155"/>
        <end position="195"/>
    </location>
</feature>
<keyword evidence="6 8" id="KW-0695">RNA-directed DNA polymerase</keyword>
<sequence>MNPPGTDEPGDGSGPARFDPAWFDPAWADTAALAARYRRRMESEERRRAGRLAEVALAGPWRRGALADRLAEQGRLPVDEAETLATRLIELSPSPPFGPAELAALLRSLPPRPATPVRRARHGAAVVGDDRPHGRAERTPLTGAVGGTAAPTRTDGSADGAPRPAGAPGDPGDATLAPPEHGEPSAGASADAASGRGEGGGVDAAGSVGGAGRGVPGGLVSDGDAGEAPGRAGSGRAEAVGAGAVGAGAVGAGAAGTDAAGSAGAPGRPAPVAAEPGDGASAWRWDVPRWATPGECARALDLTPGELEWFADAGTWNRRAGEPLRHYRQTWVPTRSGGVRLLEQPKPRLAELQRRVARHVLARIPLHDAAHGFRPGRSVETCAAPHAGQAVVVRMDLEGFFASVTVRRVRALLGRAGYPPRVARLLAGLLTTATPADVLAAVPTTPPGPPPGDPPSPSPATPPDRPGDRSGRAPIDPSDRPPPADPAGPPAAGPPDPSPTGLSAPTPAGPSDPLSTGQAGPSPADPANPADPAPSNPPDWPGSDRSGRAVTGPSARPSPTGRAGPSAAGPPDPSPVDQAGSAGAGRADPACTDPSGLARTDSSGLAHAGLPDPACTGRAPARHADSSPVDHLSGRSSAVPVDSPGTGFSGLVPAGSADPSRWRLLRRLAAPHLPQGAPTSPAVANAVAYRLDVRLAGLARALGARYTRYADDLAFSGDAGLPVRRLVAGVARIVRGEGFRVRASKTSVARAHQRQKVAGLVVNAAPAVPRAEYDALRALLHNCARTGPAAQNRDGHPEFRAHLLGRIGWVGATHPARAARLRALFDQIPW</sequence>
<keyword evidence="3" id="KW-0548">Nucleotidyltransferase</keyword>
<evidence type="ECO:0000256" key="4">
    <source>
        <dbReference type="ARBA" id="ARBA00022723"/>
    </source>
</evidence>
<evidence type="ECO:0000313" key="8">
    <source>
        <dbReference type="EMBL" id="SFQ23823.1"/>
    </source>
</evidence>
<evidence type="ECO:0000256" key="3">
    <source>
        <dbReference type="ARBA" id="ARBA00022695"/>
    </source>
</evidence>
<feature type="region of interest" description="Disordered" evidence="7">
    <location>
        <begin position="255"/>
        <end position="279"/>
    </location>
</feature>
<evidence type="ECO:0000256" key="7">
    <source>
        <dbReference type="SAM" id="MobiDB-lite"/>
    </source>
</evidence>
<dbReference type="GO" id="GO:0046872">
    <property type="term" value="F:metal ion binding"/>
    <property type="evidence" value="ECO:0007669"/>
    <property type="project" value="UniProtKB-KW"/>
</dbReference>
<dbReference type="RefSeq" id="WP_424923286.1">
    <property type="nucleotide sequence ID" value="NZ_FOWW01000005.1"/>
</dbReference>
<dbReference type="EMBL" id="FOWW01000005">
    <property type="protein sequence ID" value="SFQ23823.1"/>
    <property type="molecule type" value="Genomic_DNA"/>
</dbReference>
<dbReference type="Proteomes" id="UP000198727">
    <property type="component" value="Unassembled WGS sequence"/>
</dbReference>
<gene>
    <name evidence="8" type="ORF">SAMN05421810_105303</name>
</gene>
<keyword evidence="9" id="KW-1185">Reference proteome</keyword>
<feature type="compositionally biased region" description="Low complexity" evidence="7">
    <location>
        <begin position="255"/>
        <end position="277"/>
    </location>
</feature>
<protein>
    <recommendedName>
        <fullName evidence="1">RNA-directed DNA polymerase</fullName>
        <ecNumber evidence="1">2.7.7.49</ecNumber>
    </recommendedName>
</protein>
<dbReference type="PANTHER" id="PTHR34047">
    <property type="entry name" value="NUCLEAR INTRON MATURASE 1, MITOCHONDRIAL-RELATED"/>
    <property type="match status" value="1"/>
</dbReference>
<feature type="compositionally biased region" description="Low complexity" evidence="7">
    <location>
        <begin position="557"/>
        <end position="567"/>
    </location>
</feature>
<feature type="compositionally biased region" description="Pro residues" evidence="7">
    <location>
        <begin position="480"/>
        <end position="498"/>
    </location>
</feature>